<keyword evidence="5" id="KW-1133">Transmembrane helix</keyword>
<dbReference type="GO" id="GO:0015031">
    <property type="term" value="P:protein transport"/>
    <property type="evidence" value="ECO:0007669"/>
    <property type="project" value="UniProtKB-KW"/>
</dbReference>
<feature type="transmembrane region" description="Helical" evidence="5">
    <location>
        <begin position="68"/>
        <end position="88"/>
    </location>
</feature>
<keyword evidence="8" id="KW-1185">Reference proteome</keyword>
<reference evidence="7" key="1">
    <citation type="submission" date="2023-04" db="EMBL/GenBank/DDBJ databases">
        <authorList>
            <person name="Vijverberg K."/>
            <person name="Xiong W."/>
            <person name="Schranz E."/>
        </authorList>
    </citation>
    <scope>NUCLEOTIDE SEQUENCE</scope>
</reference>
<evidence type="ECO:0000256" key="1">
    <source>
        <dbReference type="ARBA" id="ARBA00006756"/>
    </source>
</evidence>
<feature type="region of interest" description="Disordered" evidence="4">
    <location>
        <begin position="585"/>
        <end position="606"/>
    </location>
</feature>
<accession>A0AA36DZM6</accession>
<keyword evidence="3" id="KW-0268">Exocytosis</keyword>
<gene>
    <name evidence="7" type="ORF">LSALG_LOCUS16870</name>
</gene>
<comment type="similarity">
    <text evidence="1 3">Belongs to the EXO70 family.</text>
</comment>
<dbReference type="SUPFAM" id="SSF74788">
    <property type="entry name" value="Cullin repeat-like"/>
    <property type="match status" value="1"/>
</dbReference>
<dbReference type="EMBL" id="OX465079">
    <property type="protein sequence ID" value="CAI9276913.1"/>
    <property type="molecule type" value="Genomic_DNA"/>
</dbReference>
<dbReference type="Gene3D" id="1.20.1280.170">
    <property type="entry name" value="Exocyst complex component Exo70"/>
    <property type="match status" value="1"/>
</dbReference>
<protein>
    <recommendedName>
        <fullName evidence="3">Exocyst subunit Exo70 family protein</fullName>
    </recommendedName>
</protein>
<feature type="domain" description="Exocyst complex subunit Exo70 C-terminal" evidence="6">
    <location>
        <begin position="420"/>
        <end position="786"/>
    </location>
</feature>
<evidence type="ECO:0000256" key="4">
    <source>
        <dbReference type="SAM" id="MobiDB-lite"/>
    </source>
</evidence>
<evidence type="ECO:0000256" key="2">
    <source>
        <dbReference type="ARBA" id="ARBA00022448"/>
    </source>
</evidence>
<evidence type="ECO:0000313" key="8">
    <source>
        <dbReference type="Proteomes" id="UP001177003"/>
    </source>
</evidence>
<dbReference type="InterPro" id="IPR046364">
    <property type="entry name" value="Exo70_C"/>
</dbReference>
<comment type="function">
    <text evidence="3">Component of the exocyst complex.</text>
</comment>
<dbReference type="GO" id="GO:0006887">
    <property type="term" value="P:exocytosis"/>
    <property type="evidence" value="ECO:0007669"/>
    <property type="project" value="UniProtKB-KW"/>
</dbReference>
<name>A0AA36DZM6_LACSI</name>
<dbReference type="Pfam" id="PF03081">
    <property type="entry name" value="Exo70_C"/>
    <property type="match status" value="1"/>
</dbReference>
<sequence length="801" mass="91895">MKKKHYLRWVSPEVSGRRRRGRRPWKKVAQCVEEDADDRGDTMLEIEVFLGHGVLGKARSEKQKGKKYFVSNFFQVIAVQIFLGFVFFCHHKLFPGDYELSSLVHVLVSHRNLFCTPSVRRYSSVSLVSESPDCFVYFRMGICNPLMNTPEEENLIAAARLILTELESNKKFSNEATKILEDLATKLSSIVKITKPKDENEDEEEELNDIKIRLDSIQDKIMTWEVGQSMILDSGSEENRTNEYLNAVNEVKTLVERLESLNPNKDTSEHEVLLKANDVLQTSMARLEEEFKHILIHNQQNFEPERLSFRSNEDDCVDSSSIVSFEDDSFDDSVQRDSITISRGSEVHIMDLINPQVIPNLKSISTLMFDSNYIKECCNAFISVRKDALDDCLFILEVEKSSIEDVLKMEWATLNSKIRKWTKVMKIFVRIYLASEKSLCEQIFGKNEVVNSCFAESSKASILQLLNFAEAISIGPHKPEKLIRILDMYEVLADLKPDIESFYQNDPGSYLRTEFQDVLTRIGDCATTTFLEFKNAVGANPSNAAFPGGGIHHLTRWVMNYVTTLIDYSNSLNTLLKTEIQFQDPSSSPDVNLEDDNANQKNSSFSISPMTSHFQSLMSLLESNLEEKSRLYREEALGHLFLMNNINYMAEKVKGSELRTVLGDNWIRKRNWKFQQYAMSYERSTLSSILNLLKEEGLHNNGSNSGSISKTLLKERLQGFYIAFEEIYKSQTGWSIPNSQLSEDLRISLSLKLIQAYRTFVGRYGNSISEKYIKYSADDLESYLLDLFEGSPRSLHSFHRK</sequence>
<keyword evidence="5" id="KW-0472">Membrane</keyword>
<dbReference type="Pfam" id="PF20669">
    <property type="entry name" value="Exo70_N"/>
    <property type="match status" value="1"/>
</dbReference>
<organism evidence="7 8">
    <name type="scientific">Lactuca saligna</name>
    <name type="common">Willowleaf lettuce</name>
    <dbReference type="NCBI Taxonomy" id="75948"/>
    <lineage>
        <taxon>Eukaryota</taxon>
        <taxon>Viridiplantae</taxon>
        <taxon>Streptophyta</taxon>
        <taxon>Embryophyta</taxon>
        <taxon>Tracheophyta</taxon>
        <taxon>Spermatophyta</taxon>
        <taxon>Magnoliopsida</taxon>
        <taxon>eudicotyledons</taxon>
        <taxon>Gunneridae</taxon>
        <taxon>Pentapetalae</taxon>
        <taxon>asterids</taxon>
        <taxon>campanulids</taxon>
        <taxon>Asterales</taxon>
        <taxon>Asteraceae</taxon>
        <taxon>Cichorioideae</taxon>
        <taxon>Cichorieae</taxon>
        <taxon>Lactucinae</taxon>
        <taxon>Lactuca</taxon>
    </lineage>
</organism>
<keyword evidence="5" id="KW-0812">Transmembrane</keyword>
<evidence type="ECO:0000256" key="5">
    <source>
        <dbReference type="SAM" id="Phobius"/>
    </source>
</evidence>
<dbReference type="InterPro" id="IPR016159">
    <property type="entry name" value="Cullin_repeat-like_dom_sf"/>
</dbReference>
<dbReference type="GO" id="GO:0005546">
    <property type="term" value="F:phosphatidylinositol-4,5-bisphosphate binding"/>
    <property type="evidence" value="ECO:0007669"/>
    <property type="project" value="InterPro"/>
</dbReference>
<dbReference type="PANTHER" id="PTHR12542">
    <property type="entry name" value="EXOCYST COMPLEX PROTEIN EXO70"/>
    <property type="match status" value="1"/>
</dbReference>
<proteinExistence type="inferred from homology"/>
<dbReference type="AlphaFoldDB" id="A0AA36DZM6"/>
<dbReference type="Proteomes" id="UP001177003">
    <property type="component" value="Chromosome 3"/>
</dbReference>
<dbReference type="InterPro" id="IPR004140">
    <property type="entry name" value="Exo70"/>
</dbReference>
<keyword evidence="3" id="KW-0653">Protein transport</keyword>
<keyword evidence="2 3" id="KW-0813">Transport</keyword>
<dbReference type="GO" id="GO:0000145">
    <property type="term" value="C:exocyst"/>
    <property type="evidence" value="ECO:0007669"/>
    <property type="project" value="InterPro"/>
</dbReference>
<dbReference type="PANTHER" id="PTHR12542:SF152">
    <property type="entry name" value="EXOCYST SUBUNIT EXO70 FAMILY PROTEIN"/>
    <property type="match status" value="1"/>
</dbReference>
<evidence type="ECO:0000313" key="7">
    <source>
        <dbReference type="EMBL" id="CAI9276913.1"/>
    </source>
</evidence>
<evidence type="ECO:0000259" key="6">
    <source>
        <dbReference type="Pfam" id="PF03081"/>
    </source>
</evidence>
<evidence type="ECO:0000256" key="3">
    <source>
        <dbReference type="RuleBase" id="RU365026"/>
    </source>
</evidence>